<feature type="region of interest" description="Disordered" evidence="1">
    <location>
        <begin position="53"/>
        <end position="93"/>
    </location>
</feature>
<accession>A0A6G1C9V5</accession>
<reference evidence="2 3" key="1">
    <citation type="submission" date="2019-11" db="EMBL/GenBank/DDBJ databases">
        <title>Whole genome sequence of Oryza granulata.</title>
        <authorList>
            <person name="Li W."/>
        </authorList>
    </citation>
    <scope>NUCLEOTIDE SEQUENCE [LARGE SCALE GENOMIC DNA]</scope>
    <source>
        <strain evidence="3">cv. Menghai</strain>
        <tissue evidence="2">Leaf</tissue>
    </source>
</reference>
<dbReference type="OrthoDB" id="718916at2759"/>
<proteinExistence type="predicted"/>
<feature type="region of interest" description="Disordered" evidence="1">
    <location>
        <begin position="1"/>
        <end position="30"/>
    </location>
</feature>
<sequence>MLGLEVRPTRARRPSQFEAGRRPRTAGGLSAAVIGSDRAPFLLFDPTTLGMNEESLVNSPGRREGGAAKGDMEEISSDADSDETHKHSGLNETDDYTFNVEIVPKHEVENRVVEAGGYTFDGDGGDNELYYVKKQLIGVEQVGKGPTDDSTNINGKGKFREAMKNLIIREGRKVLRKKNDPEKGILAAIPNVFPTAEHRAWRWGPKLLRA</sequence>
<name>A0A6G1C9V5_9ORYZ</name>
<feature type="compositionally biased region" description="Basic and acidic residues" evidence="1">
    <location>
        <begin position="61"/>
        <end position="72"/>
    </location>
</feature>
<evidence type="ECO:0000256" key="1">
    <source>
        <dbReference type="SAM" id="MobiDB-lite"/>
    </source>
</evidence>
<dbReference type="Proteomes" id="UP000479710">
    <property type="component" value="Unassembled WGS sequence"/>
</dbReference>
<evidence type="ECO:0000313" key="3">
    <source>
        <dbReference type="Proteomes" id="UP000479710"/>
    </source>
</evidence>
<dbReference type="EMBL" id="SPHZ02000010">
    <property type="protein sequence ID" value="KAF0897425.1"/>
    <property type="molecule type" value="Genomic_DNA"/>
</dbReference>
<evidence type="ECO:0000313" key="2">
    <source>
        <dbReference type="EMBL" id="KAF0897425.1"/>
    </source>
</evidence>
<comment type="caution">
    <text evidence="2">The sequence shown here is derived from an EMBL/GenBank/DDBJ whole genome shotgun (WGS) entry which is preliminary data.</text>
</comment>
<keyword evidence="3" id="KW-1185">Reference proteome</keyword>
<organism evidence="2 3">
    <name type="scientific">Oryza meyeriana var. granulata</name>
    <dbReference type="NCBI Taxonomy" id="110450"/>
    <lineage>
        <taxon>Eukaryota</taxon>
        <taxon>Viridiplantae</taxon>
        <taxon>Streptophyta</taxon>
        <taxon>Embryophyta</taxon>
        <taxon>Tracheophyta</taxon>
        <taxon>Spermatophyta</taxon>
        <taxon>Magnoliopsida</taxon>
        <taxon>Liliopsida</taxon>
        <taxon>Poales</taxon>
        <taxon>Poaceae</taxon>
        <taxon>BOP clade</taxon>
        <taxon>Oryzoideae</taxon>
        <taxon>Oryzeae</taxon>
        <taxon>Oryzinae</taxon>
        <taxon>Oryza</taxon>
        <taxon>Oryza meyeriana</taxon>
    </lineage>
</organism>
<dbReference type="AlphaFoldDB" id="A0A6G1C9V5"/>
<protein>
    <submittedName>
        <fullName evidence="2">Uncharacterized protein</fullName>
    </submittedName>
</protein>
<gene>
    <name evidence="2" type="ORF">E2562_037203</name>
</gene>